<feature type="region of interest" description="Disordered" evidence="1">
    <location>
        <begin position="234"/>
        <end position="258"/>
    </location>
</feature>
<dbReference type="PANTHER" id="PTHR45089">
    <property type="entry name" value="DNAJ HEAT SHOCK AMINO-TERMINAL DOMAIN PROTEIN-RELATED"/>
    <property type="match status" value="1"/>
</dbReference>
<protein>
    <recommendedName>
        <fullName evidence="2">J domain-containing protein</fullName>
    </recommendedName>
</protein>
<accession>A0A6A2YKF2</accession>
<gene>
    <name evidence="3" type="ORF">F3Y22_tig00111504pilonHSYRG00035</name>
</gene>
<feature type="region of interest" description="Disordered" evidence="1">
    <location>
        <begin position="617"/>
        <end position="654"/>
    </location>
</feature>
<evidence type="ECO:0000256" key="1">
    <source>
        <dbReference type="SAM" id="MobiDB-lite"/>
    </source>
</evidence>
<dbReference type="SMART" id="SM00271">
    <property type="entry name" value="DnaJ"/>
    <property type="match status" value="1"/>
</dbReference>
<comment type="caution">
    <text evidence="3">The sequence shown here is derived from an EMBL/GenBank/DDBJ whole genome shotgun (WGS) entry which is preliminary data.</text>
</comment>
<feature type="compositionally biased region" description="Acidic residues" evidence="1">
    <location>
        <begin position="299"/>
        <end position="321"/>
    </location>
</feature>
<dbReference type="Proteomes" id="UP000436088">
    <property type="component" value="Unassembled WGS sequence"/>
</dbReference>
<proteinExistence type="predicted"/>
<dbReference type="InterPro" id="IPR036869">
    <property type="entry name" value="J_dom_sf"/>
</dbReference>
<feature type="compositionally biased region" description="Polar residues" evidence="1">
    <location>
        <begin position="272"/>
        <end position="285"/>
    </location>
</feature>
<evidence type="ECO:0000313" key="3">
    <source>
        <dbReference type="EMBL" id="KAE8677624.1"/>
    </source>
</evidence>
<evidence type="ECO:0000259" key="2">
    <source>
        <dbReference type="PROSITE" id="PS50076"/>
    </source>
</evidence>
<reference evidence="3" key="1">
    <citation type="submission" date="2019-09" db="EMBL/GenBank/DDBJ databases">
        <title>Draft genome information of white flower Hibiscus syriacus.</title>
        <authorList>
            <person name="Kim Y.-M."/>
        </authorList>
    </citation>
    <scope>NUCLEOTIDE SEQUENCE [LARGE SCALE GENOMIC DNA]</scope>
    <source>
        <strain evidence="3">YM2019G1</strain>
    </source>
</reference>
<dbReference type="PROSITE" id="PS50076">
    <property type="entry name" value="DNAJ_2"/>
    <property type="match status" value="1"/>
</dbReference>
<dbReference type="Gene3D" id="1.10.287.110">
    <property type="entry name" value="DnaJ domain"/>
    <property type="match status" value="1"/>
</dbReference>
<dbReference type="CDD" id="cd06257">
    <property type="entry name" value="DnaJ"/>
    <property type="match status" value="1"/>
</dbReference>
<organism evidence="3 4">
    <name type="scientific">Hibiscus syriacus</name>
    <name type="common">Rose of Sharon</name>
    <dbReference type="NCBI Taxonomy" id="106335"/>
    <lineage>
        <taxon>Eukaryota</taxon>
        <taxon>Viridiplantae</taxon>
        <taxon>Streptophyta</taxon>
        <taxon>Embryophyta</taxon>
        <taxon>Tracheophyta</taxon>
        <taxon>Spermatophyta</taxon>
        <taxon>Magnoliopsida</taxon>
        <taxon>eudicotyledons</taxon>
        <taxon>Gunneridae</taxon>
        <taxon>Pentapetalae</taxon>
        <taxon>rosids</taxon>
        <taxon>malvids</taxon>
        <taxon>Malvales</taxon>
        <taxon>Malvaceae</taxon>
        <taxon>Malvoideae</taxon>
        <taxon>Hibiscus</taxon>
    </lineage>
</organism>
<feature type="compositionally biased region" description="Basic and acidic residues" evidence="1">
    <location>
        <begin position="437"/>
        <end position="449"/>
    </location>
</feature>
<evidence type="ECO:0000313" key="4">
    <source>
        <dbReference type="Proteomes" id="UP000436088"/>
    </source>
</evidence>
<feature type="compositionally biased region" description="Basic and acidic residues" evidence="1">
    <location>
        <begin position="379"/>
        <end position="402"/>
    </location>
</feature>
<feature type="compositionally biased region" description="Polar residues" evidence="1">
    <location>
        <begin position="643"/>
        <end position="654"/>
    </location>
</feature>
<dbReference type="Pfam" id="PF11926">
    <property type="entry name" value="DUF3444"/>
    <property type="match status" value="3"/>
</dbReference>
<feature type="domain" description="J" evidence="2">
    <location>
        <begin position="67"/>
        <end position="131"/>
    </location>
</feature>
<feature type="region of interest" description="Disordered" evidence="1">
    <location>
        <begin position="272"/>
        <end position="452"/>
    </location>
</feature>
<dbReference type="SUPFAM" id="SSF46565">
    <property type="entry name" value="Chaperone J-domain"/>
    <property type="match status" value="1"/>
</dbReference>
<dbReference type="PRINTS" id="PR00625">
    <property type="entry name" value="JDOMAIN"/>
</dbReference>
<dbReference type="InterPro" id="IPR001623">
    <property type="entry name" value="DnaJ_domain"/>
</dbReference>
<dbReference type="EMBL" id="VEPZ02001356">
    <property type="protein sequence ID" value="KAE8677624.1"/>
    <property type="molecule type" value="Genomic_DNA"/>
</dbReference>
<keyword evidence="4" id="KW-1185">Reference proteome</keyword>
<name>A0A6A2YKF2_HIBSY</name>
<dbReference type="PANTHER" id="PTHR45089:SF24">
    <property type="entry name" value="DNAJ HEAT SHOCK N-TERMINAL DOMAIN-CONTAINING PROTEIN"/>
    <property type="match status" value="1"/>
</dbReference>
<feature type="compositionally biased region" description="Polar residues" evidence="1">
    <location>
        <begin position="626"/>
        <end position="635"/>
    </location>
</feature>
<dbReference type="AlphaFoldDB" id="A0A6A2YKF2"/>
<dbReference type="Pfam" id="PF00226">
    <property type="entry name" value="DnaJ"/>
    <property type="match status" value="1"/>
</dbReference>
<sequence length="880" mass="99252">MDCNREEAIRAKNIAEKKMQNRDFSGALKIANKAQQLFRDLENISQMIMVCDVHCAAEKPVFGNEKDWYAILKVEQTADEGTIKKQYRKFALQLHPDKNKFPGTEAAFKLIGDAQRTLLDQGKRSAHDMRSKVTVNRPAPAAAFHPPQNPSWHPYTAAQNNIPNFSGLNFQQQRQPPTQAGFSNGQRTFWAKCPYCAVRFQYYTDVLNRSLCCQNCSKYFVAYDSGAVPQATNLNQSNFPRQGVVQNQSTRGVDQGSQRKFTTENVFTAFTPKAASTSDAQTQKTNGKRGRKQTVESSESCDSESSIESDEDVVINGDDEVLSGKKVDSQVPQNVRRSGRHKQHVSYKENLSDEENTINPAKKAKGSGSHFATEEMADEDKPVHKSQGKEDKKATDHREGTRFEAGLPNGKNTWEASADGIKGNSKPAVDGSLSDSSLKETKEPEHFDFPDPEFNDYDKEKKEECFSVGQIWALYDTLDAMPRFYARIRKVFLSGFKLRIIWLEPDPDDENEIQWVSEGLPASCGNFKHGASENTEEHKNAEGVGIQVSYLTKVKGFVCVFAPMNKDPFLIPPGERFRFSHRVPSFVLTGEERQGVPKGSFELDPASLPGEIFVSKDLKEEGNGRDPSSSCPSDSETGKPMVGSNNSVPSASTSKSFEIPESEFYSFDADKTKEKFRIGQIWALYGDEDGLPKYYGEIKKIDSHPVFKIYVRWLFPVPSDTVEWSDPDMPTCCGKFNIRNSSQAYTSTDSFSHLLNAEPTGLKGEYTIVPRRGEIWALYRNWTRDIKCSDLENWEYDIVQVLEDNYFLFRVCVLDKVDGFNSVFKPQVKGRTNVTLEIPRVNQLRFSHQIPCFQLTNERNGSLRGCWELDPAALPPHYYS</sequence>
<dbReference type="InterPro" id="IPR024593">
    <property type="entry name" value="DUF3444"/>
</dbReference>